<dbReference type="PANTHER" id="PTHR13043">
    <property type="entry name" value="EXOCYST COMPLEX COMPONENT SEC5"/>
    <property type="match status" value="1"/>
</dbReference>
<keyword evidence="2" id="KW-0813">Transport</keyword>
<evidence type="ECO:0000313" key="7">
    <source>
        <dbReference type="Proteomes" id="UP000652761"/>
    </source>
</evidence>
<feature type="compositionally biased region" description="Basic and acidic residues" evidence="4">
    <location>
        <begin position="221"/>
        <end position="231"/>
    </location>
</feature>
<feature type="domain" description="Exocyst complex component EXOC2/Sec5 N-terminal" evidence="5">
    <location>
        <begin position="989"/>
        <end position="1205"/>
    </location>
</feature>
<dbReference type="PANTHER" id="PTHR13043:SF1">
    <property type="entry name" value="EXOCYST COMPLEX COMPONENT 2"/>
    <property type="match status" value="1"/>
</dbReference>
<feature type="region of interest" description="Disordered" evidence="4">
    <location>
        <begin position="211"/>
        <end position="231"/>
    </location>
</feature>
<reference evidence="6" key="1">
    <citation type="submission" date="2017-07" db="EMBL/GenBank/DDBJ databases">
        <title>Taro Niue Genome Assembly and Annotation.</title>
        <authorList>
            <person name="Atibalentja N."/>
            <person name="Keating K."/>
            <person name="Fields C.J."/>
        </authorList>
    </citation>
    <scope>NUCLEOTIDE SEQUENCE</scope>
    <source>
        <strain evidence="6">Niue_2</strain>
        <tissue evidence="6">Leaf</tissue>
    </source>
</reference>
<feature type="region of interest" description="Disordered" evidence="4">
    <location>
        <begin position="1141"/>
        <end position="1172"/>
    </location>
</feature>
<dbReference type="InterPro" id="IPR029175">
    <property type="entry name" value="EXOC2/Sec5"/>
</dbReference>
<protein>
    <recommendedName>
        <fullName evidence="5">Exocyst complex component EXOC2/Sec5 N-terminal domain-containing protein</fullName>
    </recommendedName>
</protein>
<evidence type="ECO:0000313" key="6">
    <source>
        <dbReference type="EMBL" id="MQL93081.1"/>
    </source>
</evidence>
<dbReference type="AlphaFoldDB" id="A0A843V9K5"/>
<feature type="region of interest" description="Disordered" evidence="4">
    <location>
        <begin position="1210"/>
        <end position="1249"/>
    </location>
</feature>
<evidence type="ECO:0000256" key="4">
    <source>
        <dbReference type="SAM" id="MobiDB-lite"/>
    </source>
</evidence>
<feature type="compositionally biased region" description="Basic and acidic residues" evidence="4">
    <location>
        <begin position="1159"/>
        <end position="1169"/>
    </location>
</feature>
<gene>
    <name evidence="6" type="ORF">Taro_025719</name>
</gene>
<comment type="caution">
    <text evidence="6">The sequence shown here is derived from an EMBL/GenBank/DDBJ whole genome shotgun (WGS) entry which is preliminary data.</text>
</comment>
<dbReference type="OrthoDB" id="26242at2759"/>
<evidence type="ECO:0000256" key="3">
    <source>
        <dbReference type="ARBA" id="ARBA00022483"/>
    </source>
</evidence>
<accession>A0A843V9K5</accession>
<dbReference type="InterPro" id="IPR039481">
    <property type="entry name" value="EXOC2/Sec5_N_dom"/>
</dbReference>
<keyword evidence="7" id="KW-1185">Reference proteome</keyword>
<evidence type="ECO:0000256" key="2">
    <source>
        <dbReference type="ARBA" id="ARBA00022448"/>
    </source>
</evidence>
<proteinExistence type="inferred from homology"/>
<feature type="compositionally biased region" description="Basic and acidic residues" evidence="4">
    <location>
        <begin position="116"/>
        <end position="136"/>
    </location>
</feature>
<dbReference type="Proteomes" id="UP000652761">
    <property type="component" value="Unassembled WGS sequence"/>
</dbReference>
<evidence type="ECO:0000256" key="1">
    <source>
        <dbReference type="ARBA" id="ARBA00010578"/>
    </source>
</evidence>
<name>A0A843V9K5_COLES</name>
<dbReference type="GO" id="GO:0000145">
    <property type="term" value="C:exocyst"/>
    <property type="evidence" value="ECO:0007669"/>
    <property type="project" value="InterPro"/>
</dbReference>
<dbReference type="Pfam" id="PF15469">
    <property type="entry name" value="Sec5"/>
    <property type="match status" value="2"/>
</dbReference>
<keyword evidence="3" id="KW-0268">Exocytosis</keyword>
<organism evidence="6 7">
    <name type="scientific">Colocasia esculenta</name>
    <name type="common">Wild taro</name>
    <name type="synonym">Arum esculentum</name>
    <dbReference type="NCBI Taxonomy" id="4460"/>
    <lineage>
        <taxon>Eukaryota</taxon>
        <taxon>Viridiplantae</taxon>
        <taxon>Streptophyta</taxon>
        <taxon>Embryophyta</taxon>
        <taxon>Tracheophyta</taxon>
        <taxon>Spermatophyta</taxon>
        <taxon>Magnoliopsida</taxon>
        <taxon>Liliopsida</taxon>
        <taxon>Araceae</taxon>
        <taxon>Aroideae</taxon>
        <taxon>Colocasieae</taxon>
        <taxon>Colocasia</taxon>
    </lineage>
</organism>
<comment type="similarity">
    <text evidence="1">Belongs to the SEC5 family.</text>
</comment>
<evidence type="ECO:0000259" key="5">
    <source>
        <dbReference type="Pfam" id="PF15469"/>
    </source>
</evidence>
<dbReference type="GO" id="GO:0006893">
    <property type="term" value="P:Golgi to plasma membrane transport"/>
    <property type="evidence" value="ECO:0007669"/>
    <property type="project" value="InterPro"/>
</dbReference>
<sequence length="1249" mass="139496">MSSDSEDLDEDELLQIALKEQAERDLSYQKRPKGGRPVVNLVQAPPPPPSMSNPTHQRKPNPASGAGKGQQKPPKGRVEDDDDSEVELLSISSGDEDSSSRDRGQQQQRGRPGDGGGRRGGRDDPANGDRGWDGVEPNIWKRVDEAELARRVREMREARAAPMPQTFGNKAAALGQKGLTNLQSLPRGIEALDPLGLGIIDSKTLTLITEASESSPSGIRGKGDKDGLDPSTREKIQYYSEKFDPKLFLSRVHKDTSAADLESGALTIKTDLRGRTQQKKQLVKENFDCFVSCKTTIDDIESKLRQIEDDPEGAGTTHLYNAIQDISALANRAFQPLLERQVQTEKIRSVQGMLQRFRTLFNLPSAIRGNIGKGEYDLAVREYRKAKSIVLPSHVGILKRVLEEVEKVMQEFKAMLYKSMEDPHLDLTDLENSVRLLLELEPDSDPIWHFLGIQNRRIRGLLEKCSIDHETRMEMLRNEIKEKVLSDERWRQLQQNSNKSVDVDPSLYGDSQLPLDGNEEVDVLRAGYIRRLTAVLVHHLPAFWKLALSVFNGKFAKVSAGNVLLDQDTSSRNSINRAEDKAGEMKYSSHSIEEVASMVHGTISAYEAKVHNTFRDFEESNVLRPYMSNSIKEIAKACQSIEGKESAPPSAVKSLRALHSEITKMYISRLCSWMRTSTEEITRDETWVPLSILERNRSPYTISHLPLAFRSVAVSAMDQINVMIQSLRDEVAKSSEMFAQIQEIQESVRIAFLNCFLDFAGYLERIGGELSSSRSIKETSHLQSRYSLEPEGVSALSSGRAVSDSHKRLLIVLSNIGYCKDELCNELYKKYKHLWLQSRYDSTLTISTEGDAIAAWLRAWGFEVLCGSGGEGCGEEVCFGVCSRCLADVQRREGVRQPSWVLSARSHVVESVWQWRRRRAAVVEDAKGLSLSRCSLASIPASHQLQDLCNLQVLCHLSLQEAYAAGCPPGFNYDLGLEEGRERDEQYADVRDLVMSFSALEEKILEHYTYAKANLIRNAALNYLLDSGVQWGAAPAVKGIRDATIELLHSLVSVHAEVSSGAKPLLEKTLGTLVEGLFDMFLNIVHENKSKDSKLLDPNGFCQLMLELEYFETVLHAYFSSDAREALKSLQGLLLEKASESATEAIENPAQHRRQQTRGSEDAMADDRQQGATVSPDDLIALAQQLSADLLEGELERTRLNISCFMESSLQPSSAPVPAKNHYTSFRGPVNSPSYRTMGSPGYSRHRRR</sequence>
<feature type="region of interest" description="Disordered" evidence="4">
    <location>
        <begin position="21"/>
        <end position="136"/>
    </location>
</feature>
<dbReference type="GO" id="GO:0006887">
    <property type="term" value="P:exocytosis"/>
    <property type="evidence" value="ECO:0007669"/>
    <property type="project" value="UniProtKB-KW"/>
</dbReference>
<feature type="domain" description="Exocyst complex component EXOC2/Sec5 N-terminal" evidence="5">
    <location>
        <begin position="193"/>
        <end position="845"/>
    </location>
</feature>
<dbReference type="EMBL" id="NMUH01001515">
    <property type="protein sequence ID" value="MQL93081.1"/>
    <property type="molecule type" value="Genomic_DNA"/>
</dbReference>